<organism evidence="1">
    <name type="scientific">Anguilla anguilla</name>
    <name type="common">European freshwater eel</name>
    <name type="synonym">Muraena anguilla</name>
    <dbReference type="NCBI Taxonomy" id="7936"/>
    <lineage>
        <taxon>Eukaryota</taxon>
        <taxon>Metazoa</taxon>
        <taxon>Chordata</taxon>
        <taxon>Craniata</taxon>
        <taxon>Vertebrata</taxon>
        <taxon>Euteleostomi</taxon>
        <taxon>Actinopterygii</taxon>
        <taxon>Neopterygii</taxon>
        <taxon>Teleostei</taxon>
        <taxon>Anguilliformes</taxon>
        <taxon>Anguillidae</taxon>
        <taxon>Anguilla</taxon>
    </lineage>
</organism>
<dbReference type="EMBL" id="GBXM01098633">
    <property type="protein sequence ID" value="JAH09944.1"/>
    <property type="molecule type" value="Transcribed_RNA"/>
</dbReference>
<reference evidence="1" key="2">
    <citation type="journal article" date="2015" name="Fish Shellfish Immunol.">
        <title>Early steps in the European eel (Anguilla anguilla)-Vibrio vulnificus interaction in the gills: Role of the RtxA13 toxin.</title>
        <authorList>
            <person name="Callol A."/>
            <person name="Pajuelo D."/>
            <person name="Ebbesson L."/>
            <person name="Teles M."/>
            <person name="MacKenzie S."/>
            <person name="Amaro C."/>
        </authorList>
    </citation>
    <scope>NUCLEOTIDE SEQUENCE</scope>
</reference>
<name>A0A0E9PZM9_ANGAN</name>
<accession>A0A0E9PZM9</accession>
<sequence>MQTIKKVQRASSFPLRSHRIQLLSATGADHSFSSSVAIPVFVLTVQYLHTLFFVAEFNDGIIL</sequence>
<protein>
    <submittedName>
        <fullName evidence="1">Uncharacterized protein</fullName>
    </submittedName>
</protein>
<dbReference type="AlphaFoldDB" id="A0A0E9PZM9"/>
<evidence type="ECO:0000313" key="1">
    <source>
        <dbReference type="EMBL" id="JAH09944.1"/>
    </source>
</evidence>
<reference evidence="1" key="1">
    <citation type="submission" date="2014-11" db="EMBL/GenBank/DDBJ databases">
        <authorList>
            <person name="Amaro Gonzalez C."/>
        </authorList>
    </citation>
    <scope>NUCLEOTIDE SEQUENCE</scope>
</reference>
<proteinExistence type="predicted"/>
<dbReference type="EMBL" id="GBXM01093570">
    <property type="protein sequence ID" value="JAH15007.1"/>
    <property type="molecule type" value="Transcribed_RNA"/>
</dbReference>